<dbReference type="Gene3D" id="3.40.50.300">
    <property type="entry name" value="P-loop containing nucleotide triphosphate hydrolases"/>
    <property type="match status" value="1"/>
</dbReference>
<dbReference type="AlphaFoldDB" id="A0A8J3ZWP9"/>
<proteinExistence type="predicted"/>
<reference evidence="1" key="1">
    <citation type="submission" date="2021-01" db="EMBL/GenBank/DDBJ databases">
        <title>Whole genome shotgun sequence of Virgisporangium ochraceum NBRC 16418.</title>
        <authorList>
            <person name="Komaki H."/>
            <person name="Tamura T."/>
        </authorList>
    </citation>
    <scope>NUCLEOTIDE SEQUENCE</scope>
    <source>
        <strain evidence="1">NBRC 16418</strain>
    </source>
</reference>
<dbReference type="Proteomes" id="UP000635606">
    <property type="component" value="Unassembled WGS sequence"/>
</dbReference>
<accession>A0A8J3ZWP9</accession>
<dbReference type="InterPro" id="IPR027417">
    <property type="entry name" value="P-loop_NTPase"/>
</dbReference>
<dbReference type="RefSeq" id="WP_203931328.1">
    <property type="nucleotide sequence ID" value="NZ_BOPH01000088.1"/>
</dbReference>
<dbReference type="SUPFAM" id="SSF52540">
    <property type="entry name" value="P-loop containing nucleoside triphosphate hydrolases"/>
    <property type="match status" value="1"/>
</dbReference>
<name>A0A8J3ZWP9_9ACTN</name>
<gene>
    <name evidence="1" type="ORF">Voc01_063760</name>
</gene>
<sequence>MRAFLITGNPGSGKSTLAVHLRQRGVSAVDADDLALWEDASGTPVTPPADVDGAWQLAHRWVWNRARIEAAIAASGNPGGVTFVCGIAVNQHRMLDLFERVFLLTIDADAQDARLALATSPQRTDAVKRQIRDGRAGFQATMLAAGAVPLDATASPASLADTVLAMVDAPRER</sequence>
<keyword evidence="2" id="KW-1185">Reference proteome</keyword>
<evidence type="ECO:0008006" key="3">
    <source>
        <dbReference type="Google" id="ProtNLM"/>
    </source>
</evidence>
<protein>
    <recommendedName>
        <fullName evidence="3">Shikimate kinase</fullName>
    </recommendedName>
</protein>
<dbReference type="EMBL" id="BOPH01000088">
    <property type="protein sequence ID" value="GIJ71459.1"/>
    <property type="molecule type" value="Genomic_DNA"/>
</dbReference>
<evidence type="ECO:0000313" key="2">
    <source>
        <dbReference type="Proteomes" id="UP000635606"/>
    </source>
</evidence>
<evidence type="ECO:0000313" key="1">
    <source>
        <dbReference type="EMBL" id="GIJ71459.1"/>
    </source>
</evidence>
<comment type="caution">
    <text evidence="1">The sequence shown here is derived from an EMBL/GenBank/DDBJ whole genome shotgun (WGS) entry which is preliminary data.</text>
</comment>
<organism evidence="1 2">
    <name type="scientific">Virgisporangium ochraceum</name>
    <dbReference type="NCBI Taxonomy" id="65505"/>
    <lineage>
        <taxon>Bacteria</taxon>
        <taxon>Bacillati</taxon>
        <taxon>Actinomycetota</taxon>
        <taxon>Actinomycetes</taxon>
        <taxon>Micromonosporales</taxon>
        <taxon>Micromonosporaceae</taxon>
        <taxon>Virgisporangium</taxon>
    </lineage>
</organism>